<feature type="transmembrane region" description="Helical" evidence="6">
    <location>
        <begin position="78"/>
        <end position="99"/>
    </location>
</feature>
<gene>
    <name evidence="8" type="ORF">AWC30_08155</name>
</gene>
<proteinExistence type="predicted"/>
<feature type="domain" description="RDD" evidence="7">
    <location>
        <begin position="29"/>
        <end position="170"/>
    </location>
</feature>
<evidence type="ECO:0000256" key="1">
    <source>
        <dbReference type="ARBA" id="ARBA00004651"/>
    </source>
</evidence>
<evidence type="ECO:0000256" key="3">
    <source>
        <dbReference type="ARBA" id="ARBA00022692"/>
    </source>
</evidence>
<comment type="caution">
    <text evidence="8">The sequence shown here is derived from an EMBL/GenBank/DDBJ whole genome shotgun (WGS) entry which is preliminary data.</text>
</comment>
<dbReference type="AlphaFoldDB" id="A0A1X2EMG9"/>
<dbReference type="Proteomes" id="UP000193090">
    <property type="component" value="Unassembled WGS sequence"/>
</dbReference>
<comment type="subcellular location">
    <subcellularLocation>
        <location evidence="1">Cell membrane</location>
        <topology evidence="1">Multi-pass membrane protein</topology>
    </subcellularLocation>
</comment>
<reference evidence="8 9" key="1">
    <citation type="submission" date="2016-01" db="EMBL/GenBank/DDBJ databases">
        <title>The new phylogeny of the genus Mycobacterium.</title>
        <authorList>
            <person name="Tarcisio F."/>
            <person name="Conor M."/>
            <person name="Antonella G."/>
            <person name="Elisabetta G."/>
            <person name="Giulia F.S."/>
            <person name="Sara T."/>
            <person name="Anna F."/>
            <person name="Clotilde B."/>
            <person name="Roberto B."/>
            <person name="Veronica D.S."/>
            <person name="Fabio R."/>
            <person name="Monica P."/>
            <person name="Olivier J."/>
            <person name="Enrico T."/>
            <person name="Nicola S."/>
        </authorList>
    </citation>
    <scope>NUCLEOTIDE SEQUENCE [LARGE SCALE GENOMIC DNA]</scope>
    <source>
        <strain evidence="8 9">DSM 44153</strain>
    </source>
</reference>
<accession>A0A1X2EMG9</accession>
<dbReference type="GO" id="GO:0005886">
    <property type="term" value="C:plasma membrane"/>
    <property type="evidence" value="ECO:0007669"/>
    <property type="project" value="UniProtKB-SubCell"/>
</dbReference>
<keyword evidence="5 6" id="KW-0472">Membrane</keyword>
<sequence length="178" mass="18762">MTYPPPGNYPPPGGYSASGAVGNLPQSAYTSWATRVGAYLIDAVPPLVVYGLAWGFATGTADKQCYSTGYGKACAVTYTTGGSALLLLAGLAVFVYAIWNFGYRQGTTGSSIGKSVLKFKVVGEATGQPIGFGLSFVRQIAHAIDGVILCIGYLFPLWDQKRQTLADKIMSTVCLPRT</sequence>
<name>A0A1X2EMG9_9MYCO</name>
<evidence type="ECO:0000256" key="5">
    <source>
        <dbReference type="ARBA" id="ARBA00023136"/>
    </source>
</evidence>
<evidence type="ECO:0000256" key="2">
    <source>
        <dbReference type="ARBA" id="ARBA00022475"/>
    </source>
</evidence>
<evidence type="ECO:0000256" key="6">
    <source>
        <dbReference type="SAM" id="Phobius"/>
    </source>
</evidence>
<protein>
    <recommendedName>
        <fullName evidence="7">RDD domain-containing protein</fullName>
    </recommendedName>
</protein>
<dbReference type="OrthoDB" id="9793824at2"/>
<dbReference type="PANTHER" id="PTHR36115">
    <property type="entry name" value="PROLINE-RICH ANTIGEN HOMOLOG-RELATED"/>
    <property type="match status" value="1"/>
</dbReference>
<keyword evidence="4 6" id="KW-1133">Transmembrane helix</keyword>
<feature type="transmembrane region" description="Helical" evidence="6">
    <location>
        <begin position="36"/>
        <end position="57"/>
    </location>
</feature>
<dbReference type="STRING" id="1798.AWC30_08155"/>
<feature type="transmembrane region" description="Helical" evidence="6">
    <location>
        <begin position="140"/>
        <end position="158"/>
    </location>
</feature>
<keyword evidence="9" id="KW-1185">Reference proteome</keyword>
<evidence type="ECO:0000313" key="8">
    <source>
        <dbReference type="EMBL" id="ORX05792.1"/>
    </source>
</evidence>
<evidence type="ECO:0000259" key="7">
    <source>
        <dbReference type="Pfam" id="PF06271"/>
    </source>
</evidence>
<evidence type="ECO:0000313" key="9">
    <source>
        <dbReference type="Proteomes" id="UP000193090"/>
    </source>
</evidence>
<dbReference type="EMBL" id="LQPZ01000017">
    <property type="protein sequence ID" value="ORX05792.1"/>
    <property type="molecule type" value="Genomic_DNA"/>
</dbReference>
<keyword evidence="2" id="KW-1003">Cell membrane</keyword>
<organism evidence="8 9">
    <name type="scientific">Mycolicibacillus trivialis</name>
    <dbReference type="NCBI Taxonomy" id="1798"/>
    <lineage>
        <taxon>Bacteria</taxon>
        <taxon>Bacillati</taxon>
        <taxon>Actinomycetota</taxon>
        <taxon>Actinomycetes</taxon>
        <taxon>Mycobacteriales</taxon>
        <taxon>Mycobacteriaceae</taxon>
        <taxon>Mycolicibacillus</taxon>
    </lineage>
</organism>
<dbReference type="RefSeq" id="WP_085109631.1">
    <property type="nucleotide sequence ID" value="NZ_LQPZ01000017.1"/>
</dbReference>
<dbReference type="PANTHER" id="PTHR36115:SF6">
    <property type="entry name" value="PROLINE-RICH ANTIGEN HOMOLOG"/>
    <property type="match status" value="1"/>
</dbReference>
<dbReference type="InterPro" id="IPR010432">
    <property type="entry name" value="RDD"/>
</dbReference>
<keyword evidence="3 6" id="KW-0812">Transmembrane</keyword>
<dbReference type="InterPro" id="IPR051791">
    <property type="entry name" value="Pra-immunoreactive"/>
</dbReference>
<dbReference type="Pfam" id="PF06271">
    <property type="entry name" value="RDD"/>
    <property type="match status" value="1"/>
</dbReference>
<evidence type="ECO:0000256" key="4">
    <source>
        <dbReference type="ARBA" id="ARBA00022989"/>
    </source>
</evidence>